<evidence type="ECO:0000313" key="2">
    <source>
        <dbReference type="Proteomes" id="UP000186922"/>
    </source>
</evidence>
<keyword evidence="2" id="KW-1185">Reference proteome</keyword>
<reference evidence="1 2" key="1">
    <citation type="journal article" date="2016" name="Nat. Commun.">
        <title>Extremotolerant tardigrade genome and improved radiotolerance of human cultured cells by tardigrade-unique protein.</title>
        <authorList>
            <person name="Hashimoto T."/>
            <person name="Horikawa D.D."/>
            <person name="Saito Y."/>
            <person name="Kuwahara H."/>
            <person name="Kozuka-Hata H."/>
            <person name="Shin-I T."/>
            <person name="Minakuchi Y."/>
            <person name="Ohishi K."/>
            <person name="Motoyama A."/>
            <person name="Aizu T."/>
            <person name="Enomoto A."/>
            <person name="Kondo K."/>
            <person name="Tanaka S."/>
            <person name="Hara Y."/>
            <person name="Koshikawa S."/>
            <person name="Sagara H."/>
            <person name="Miura T."/>
            <person name="Yokobori S."/>
            <person name="Miyagawa K."/>
            <person name="Suzuki Y."/>
            <person name="Kubo T."/>
            <person name="Oyama M."/>
            <person name="Kohara Y."/>
            <person name="Fujiyama A."/>
            <person name="Arakawa K."/>
            <person name="Katayama T."/>
            <person name="Toyoda A."/>
            <person name="Kunieda T."/>
        </authorList>
    </citation>
    <scope>NUCLEOTIDE SEQUENCE [LARGE SCALE GENOMIC DNA]</scope>
    <source>
        <strain evidence="1 2">YOKOZUNA-1</strain>
    </source>
</reference>
<evidence type="ECO:0000313" key="1">
    <source>
        <dbReference type="EMBL" id="GAU95747.1"/>
    </source>
</evidence>
<sequence length="164" mass="18880">MTCLFATCQAPIQAALRPAVWIPGIKKLHSRRERWIIKMATPQEAFDDAVKALTKLEDKEFDGKVISLSKTDKNRLFVQCYCFSKIQWLDVVEISFHDSGNGTTLAKVYCFSSGALPLIIPPPIPLILNLALFFLPYWDNHFTKMWLEIIRRNMDLEIVPEHMV</sequence>
<accession>A0A1D1V7U9</accession>
<dbReference type="EMBL" id="BDGG01000003">
    <property type="protein sequence ID" value="GAU95747.1"/>
    <property type="molecule type" value="Genomic_DNA"/>
</dbReference>
<gene>
    <name evidence="1" type="primary">RvY_07313-1</name>
    <name evidence="1" type="synonym">RvY_07313.1</name>
    <name evidence="1" type="ORF">RvY_07313</name>
</gene>
<dbReference type="Proteomes" id="UP000186922">
    <property type="component" value="Unassembled WGS sequence"/>
</dbReference>
<dbReference type="AlphaFoldDB" id="A0A1D1V7U9"/>
<proteinExistence type="predicted"/>
<protein>
    <submittedName>
        <fullName evidence="1">Uncharacterized protein</fullName>
    </submittedName>
</protein>
<comment type="caution">
    <text evidence="1">The sequence shown here is derived from an EMBL/GenBank/DDBJ whole genome shotgun (WGS) entry which is preliminary data.</text>
</comment>
<name>A0A1D1V7U9_RAMVA</name>
<organism evidence="1 2">
    <name type="scientific">Ramazzottius varieornatus</name>
    <name type="common">Water bear</name>
    <name type="synonym">Tardigrade</name>
    <dbReference type="NCBI Taxonomy" id="947166"/>
    <lineage>
        <taxon>Eukaryota</taxon>
        <taxon>Metazoa</taxon>
        <taxon>Ecdysozoa</taxon>
        <taxon>Tardigrada</taxon>
        <taxon>Eutardigrada</taxon>
        <taxon>Parachela</taxon>
        <taxon>Hypsibioidea</taxon>
        <taxon>Ramazzottiidae</taxon>
        <taxon>Ramazzottius</taxon>
    </lineage>
</organism>
<dbReference type="OrthoDB" id="9993283at2759"/>